<gene>
    <name evidence="1" type="ORF">SPPYR_2270</name>
</gene>
<organism evidence="1">
    <name type="scientific">uncultured Sphingopyxis sp</name>
    <dbReference type="NCBI Taxonomy" id="310581"/>
    <lineage>
        <taxon>Bacteria</taxon>
        <taxon>Pseudomonadati</taxon>
        <taxon>Pseudomonadota</taxon>
        <taxon>Alphaproteobacteria</taxon>
        <taxon>Sphingomonadales</taxon>
        <taxon>Sphingomonadaceae</taxon>
        <taxon>Sphingopyxis</taxon>
        <taxon>environmental samples</taxon>
    </lineage>
</organism>
<evidence type="ECO:0000313" key="1">
    <source>
        <dbReference type="EMBL" id="SBV33390.1"/>
    </source>
</evidence>
<dbReference type="SUPFAM" id="SSF50475">
    <property type="entry name" value="FMN-binding split barrel"/>
    <property type="match status" value="1"/>
</dbReference>
<dbReference type="PANTHER" id="PTHR35802">
    <property type="entry name" value="PROTEASE SYNTHASE AND SPORULATION PROTEIN PAI 2"/>
    <property type="match status" value="1"/>
</dbReference>
<sequence length="192" mass="21301">MTSLYDPRDAADISRLIADYPLAWIVSRDFHASPLPLIAETDANGAVTALFGHCARRNPLVADFRADPRGLILFTGPEAYVPTALLSKPDWAPTWNYAVLRFRVEVEFVEGETKDAIERLVTKMEDGAWSTARLGPRYEKMLGQIIAFRAHVRSAEHSFKLGQDESAAGFAEIVAGHSDRTLAAWMEGQAKR</sequence>
<dbReference type="Gene3D" id="2.30.110.10">
    <property type="entry name" value="Electron Transport, Fmn-binding Protein, Chain A"/>
    <property type="match status" value="1"/>
</dbReference>
<accession>A0A1Y5PTT8</accession>
<reference evidence="1" key="1">
    <citation type="submission" date="2016-03" db="EMBL/GenBank/DDBJ databases">
        <authorList>
            <person name="Ploux O."/>
        </authorList>
    </citation>
    <scope>NUCLEOTIDE SEQUENCE</scope>
    <source>
        <strain evidence="1">UC10</strain>
    </source>
</reference>
<dbReference type="RefSeq" id="WP_295319283.1">
    <property type="nucleotide sequence ID" value="NZ_LT598653.1"/>
</dbReference>
<dbReference type="InterPro" id="IPR007396">
    <property type="entry name" value="TR_PAI2-type"/>
</dbReference>
<dbReference type="KEGG" id="sphu:SPPYR_2270"/>
<dbReference type="Pfam" id="PF04299">
    <property type="entry name" value="FMN_bind_2"/>
    <property type="match status" value="1"/>
</dbReference>
<dbReference type="PANTHER" id="PTHR35802:SF1">
    <property type="entry name" value="PROTEASE SYNTHASE AND SPORULATION PROTEIN PAI 2"/>
    <property type="match status" value="1"/>
</dbReference>
<proteinExistence type="predicted"/>
<name>A0A1Y5PTT8_9SPHN</name>
<protein>
    <submittedName>
        <fullName evidence="1">Transcriptional regulator</fullName>
    </submittedName>
</protein>
<dbReference type="EMBL" id="LT598653">
    <property type="protein sequence ID" value="SBV33390.1"/>
    <property type="molecule type" value="Genomic_DNA"/>
</dbReference>
<dbReference type="AlphaFoldDB" id="A0A1Y5PTT8"/>
<dbReference type="InterPro" id="IPR012349">
    <property type="entry name" value="Split_barrel_FMN-bd"/>
</dbReference>